<feature type="transmembrane region" description="Helical" evidence="5">
    <location>
        <begin position="317"/>
        <end position="334"/>
    </location>
</feature>
<organism evidence="7 8">
    <name type="scientific">Aplysia californica</name>
    <name type="common">California sea hare</name>
    <dbReference type="NCBI Taxonomy" id="6500"/>
    <lineage>
        <taxon>Eukaryota</taxon>
        <taxon>Metazoa</taxon>
        <taxon>Spiralia</taxon>
        <taxon>Lophotrochozoa</taxon>
        <taxon>Mollusca</taxon>
        <taxon>Gastropoda</taxon>
        <taxon>Heterobranchia</taxon>
        <taxon>Euthyneura</taxon>
        <taxon>Tectipleura</taxon>
        <taxon>Aplysiida</taxon>
        <taxon>Aplysioidea</taxon>
        <taxon>Aplysiidae</taxon>
        <taxon>Aplysia</taxon>
    </lineage>
</organism>
<proteinExistence type="predicted"/>
<keyword evidence="3 5" id="KW-1133">Transmembrane helix</keyword>
<accession>A0ABM0K5Q7</accession>
<feature type="domain" description="G-protein coupled receptors family 1 profile" evidence="6">
    <location>
        <begin position="58"/>
        <end position="331"/>
    </location>
</feature>
<dbReference type="RefSeq" id="XP_005109355.1">
    <property type="nucleotide sequence ID" value="XM_005109298.1"/>
</dbReference>
<evidence type="ECO:0000256" key="3">
    <source>
        <dbReference type="ARBA" id="ARBA00022989"/>
    </source>
</evidence>
<dbReference type="InterPro" id="IPR017452">
    <property type="entry name" value="GPCR_Rhodpsn_7TM"/>
</dbReference>
<dbReference type="InterPro" id="IPR052954">
    <property type="entry name" value="GPCR-Ligand_Int"/>
</dbReference>
<dbReference type="PANTHER" id="PTHR46641:SF2">
    <property type="entry name" value="FMRFAMIDE RECEPTOR"/>
    <property type="match status" value="1"/>
</dbReference>
<dbReference type="SUPFAM" id="SSF81321">
    <property type="entry name" value="Family A G protein-coupled receptor-like"/>
    <property type="match status" value="1"/>
</dbReference>
<comment type="subcellular location">
    <subcellularLocation>
        <location evidence="1">Membrane</location>
    </subcellularLocation>
</comment>
<feature type="transmembrane region" description="Helical" evidence="5">
    <location>
        <begin position="79"/>
        <end position="104"/>
    </location>
</feature>
<dbReference type="Gene3D" id="1.20.1070.10">
    <property type="entry name" value="Rhodopsin 7-helix transmembrane proteins"/>
    <property type="match status" value="1"/>
</dbReference>
<keyword evidence="2 5" id="KW-0812">Transmembrane</keyword>
<evidence type="ECO:0000256" key="2">
    <source>
        <dbReference type="ARBA" id="ARBA00022692"/>
    </source>
</evidence>
<dbReference type="Pfam" id="PF10324">
    <property type="entry name" value="7TM_GPCR_Srw"/>
    <property type="match status" value="1"/>
</dbReference>
<feature type="transmembrane region" description="Helical" evidence="5">
    <location>
        <begin position="217"/>
        <end position="240"/>
    </location>
</feature>
<dbReference type="Proteomes" id="UP000694888">
    <property type="component" value="Unplaced"/>
</dbReference>
<dbReference type="PROSITE" id="PS50262">
    <property type="entry name" value="G_PROTEIN_RECEP_F1_2"/>
    <property type="match status" value="1"/>
</dbReference>
<gene>
    <name evidence="8" type="primary">LOC101859671</name>
</gene>
<evidence type="ECO:0000256" key="4">
    <source>
        <dbReference type="ARBA" id="ARBA00023136"/>
    </source>
</evidence>
<dbReference type="InterPro" id="IPR019427">
    <property type="entry name" value="7TM_GPCR_serpentine_rcpt_Srw"/>
</dbReference>
<sequence>MLNKSQLTTESVLTLMRASEQISKHTRYKELVSRQFRDVCEQSLQIFILFINIFGVLTNSINLRVFVRQGIASDTTTISLSALAISDLMGCIFMIPASLCYVVKFVNYTDYRNCVSLTSMPCHYPHVMFSRITCWLTVYISLERTLCVLMPLKVKFLLRPRVARNAVLAIFTFFISFHVPFAASTRIVWDFDPVFNQSMAGNVETKLGKLFLYLNSLIATTILSTVAMAIVAMTTTVMLYKLKTKQEWRKTVSSTSASVISTSKDLEVFKTVTMVTTIYLVCLIGGHTPGFAMLFFPGVTLSGVNENLFLVMYTFKYFFDAVNSSVNFLFYIWISSKFKATFHSLYSRRHPE</sequence>
<feature type="transmembrane region" description="Helical" evidence="5">
    <location>
        <begin position="46"/>
        <end position="67"/>
    </location>
</feature>
<name>A0ABM0K5Q7_APLCA</name>
<dbReference type="GeneID" id="101859671"/>
<feature type="transmembrane region" description="Helical" evidence="5">
    <location>
        <begin position="278"/>
        <end position="297"/>
    </location>
</feature>
<keyword evidence="4 5" id="KW-0472">Membrane</keyword>
<evidence type="ECO:0000256" key="1">
    <source>
        <dbReference type="ARBA" id="ARBA00004370"/>
    </source>
</evidence>
<evidence type="ECO:0000313" key="8">
    <source>
        <dbReference type="RefSeq" id="XP_005109355.1"/>
    </source>
</evidence>
<protein>
    <submittedName>
        <fullName evidence="8">Uncharacterized protein LOC101859671</fullName>
    </submittedName>
</protein>
<dbReference type="PANTHER" id="PTHR46641">
    <property type="entry name" value="FMRFAMIDE RECEPTOR-RELATED"/>
    <property type="match status" value="1"/>
</dbReference>
<keyword evidence="7" id="KW-1185">Reference proteome</keyword>
<reference evidence="8" key="1">
    <citation type="submission" date="2025-08" db="UniProtKB">
        <authorList>
            <consortium name="RefSeq"/>
        </authorList>
    </citation>
    <scope>IDENTIFICATION</scope>
</reference>
<evidence type="ECO:0000259" key="6">
    <source>
        <dbReference type="PROSITE" id="PS50262"/>
    </source>
</evidence>
<evidence type="ECO:0000313" key="7">
    <source>
        <dbReference type="Proteomes" id="UP000694888"/>
    </source>
</evidence>
<evidence type="ECO:0000256" key="5">
    <source>
        <dbReference type="SAM" id="Phobius"/>
    </source>
</evidence>
<feature type="transmembrane region" description="Helical" evidence="5">
    <location>
        <begin position="162"/>
        <end position="183"/>
    </location>
</feature>